<reference evidence="1" key="2">
    <citation type="submission" date="2020-11" db="EMBL/GenBank/DDBJ databases">
        <authorList>
            <person name="McCartney M.A."/>
            <person name="Auch B."/>
            <person name="Kono T."/>
            <person name="Mallez S."/>
            <person name="Becker A."/>
            <person name="Gohl D.M."/>
            <person name="Silverstein K.A.T."/>
            <person name="Koren S."/>
            <person name="Bechman K.B."/>
            <person name="Herman A."/>
            <person name="Abrahante J.E."/>
            <person name="Garbe J."/>
        </authorList>
    </citation>
    <scope>NUCLEOTIDE SEQUENCE</scope>
    <source>
        <strain evidence="1">Duluth1</strain>
        <tissue evidence="1">Whole animal</tissue>
    </source>
</reference>
<gene>
    <name evidence="1" type="ORF">DPMN_129632</name>
</gene>
<dbReference type="Proteomes" id="UP000828390">
    <property type="component" value="Unassembled WGS sequence"/>
</dbReference>
<organism evidence="1 2">
    <name type="scientific">Dreissena polymorpha</name>
    <name type="common">Zebra mussel</name>
    <name type="synonym">Mytilus polymorpha</name>
    <dbReference type="NCBI Taxonomy" id="45954"/>
    <lineage>
        <taxon>Eukaryota</taxon>
        <taxon>Metazoa</taxon>
        <taxon>Spiralia</taxon>
        <taxon>Lophotrochozoa</taxon>
        <taxon>Mollusca</taxon>
        <taxon>Bivalvia</taxon>
        <taxon>Autobranchia</taxon>
        <taxon>Heteroconchia</taxon>
        <taxon>Euheterodonta</taxon>
        <taxon>Imparidentia</taxon>
        <taxon>Neoheterodontei</taxon>
        <taxon>Myida</taxon>
        <taxon>Dreissenoidea</taxon>
        <taxon>Dreissenidae</taxon>
        <taxon>Dreissena</taxon>
    </lineage>
</organism>
<evidence type="ECO:0000313" key="1">
    <source>
        <dbReference type="EMBL" id="KAH3827691.1"/>
    </source>
</evidence>
<keyword evidence="2" id="KW-1185">Reference proteome</keyword>
<evidence type="ECO:0000313" key="2">
    <source>
        <dbReference type="Proteomes" id="UP000828390"/>
    </source>
</evidence>
<proteinExistence type="predicted"/>
<accession>A0A9D4JXK0</accession>
<protein>
    <submittedName>
        <fullName evidence="1">Uncharacterized protein</fullName>
    </submittedName>
</protein>
<dbReference type="AlphaFoldDB" id="A0A9D4JXK0"/>
<dbReference type="EMBL" id="JAIWYP010000005">
    <property type="protein sequence ID" value="KAH3827691.1"/>
    <property type="molecule type" value="Genomic_DNA"/>
</dbReference>
<sequence length="73" mass="8138">MQIDGTFGDFQPRHKANANVPDIVVISATSLMSQYSETEPESAATVSLLDWKVSSKFLCISLLLFLYEKLKLT</sequence>
<reference evidence="1" key="1">
    <citation type="journal article" date="2019" name="bioRxiv">
        <title>The Genome of the Zebra Mussel, Dreissena polymorpha: A Resource for Invasive Species Research.</title>
        <authorList>
            <person name="McCartney M.A."/>
            <person name="Auch B."/>
            <person name="Kono T."/>
            <person name="Mallez S."/>
            <person name="Zhang Y."/>
            <person name="Obille A."/>
            <person name="Becker A."/>
            <person name="Abrahante J.E."/>
            <person name="Garbe J."/>
            <person name="Badalamenti J.P."/>
            <person name="Herman A."/>
            <person name="Mangelson H."/>
            <person name="Liachko I."/>
            <person name="Sullivan S."/>
            <person name="Sone E.D."/>
            <person name="Koren S."/>
            <person name="Silverstein K.A.T."/>
            <person name="Beckman K.B."/>
            <person name="Gohl D.M."/>
        </authorList>
    </citation>
    <scope>NUCLEOTIDE SEQUENCE</scope>
    <source>
        <strain evidence="1">Duluth1</strain>
        <tissue evidence="1">Whole animal</tissue>
    </source>
</reference>
<name>A0A9D4JXK0_DREPO</name>
<comment type="caution">
    <text evidence="1">The sequence shown here is derived from an EMBL/GenBank/DDBJ whole genome shotgun (WGS) entry which is preliminary data.</text>
</comment>